<dbReference type="GO" id="GO:0003729">
    <property type="term" value="F:mRNA binding"/>
    <property type="evidence" value="ECO:0007669"/>
    <property type="project" value="TreeGrafter"/>
</dbReference>
<name>X0PAH8_9LACO</name>
<keyword evidence="2 4" id="KW-0689">Ribosomal protein</keyword>
<dbReference type="PANTHER" id="PTHR45987">
    <property type="entry name" value="39S RIBOSOMAL PROTEIN L12"/>
    <property type="match status" value="1"/>
</dbReference>
<dbReference type="OrthoDB" id="9811748at2"/>
<accession>X0PAH8</accession>
<dbReference type="SUPFAM" id="SSF48300">
    <property type="entry name" value="Ribosomal protein L7/12, oligomerisation (N-terminal) domain"/>
    <property type="match status" value="1"/>
</dbReference>
<dbReference type="Proteomes" id="UP000019488">
    <property type="component" value="Unassembled WGS sequence"/>
</dbReference>
<dbReference type="RefSeq" id="WP_035179346.1">
    <property type="nucleotide sequence ID" value="NZ_AZFY01000023.1"/>
</dbReference>
<dbReference type="InterPro" id="IPR013823">
    <property type="entry name" value="Ribosomal_bL12_C"/>
</dbReference>
<dbReference type="PATRIC" id="fig|1423743.5.peg.1487"/>
<dbReference type="AlphaFoldDB" id="X0PAH8"/>
<dbReference type="InterPro" id="IPR014719">
    <property type="entry name" value="Ribosomal_bL12_C/ClpS-like"/>
</dbReference>
<dbReference type="FunFam" id="3.30.1390.10:FF:000001">
    <property type="entry name" value="50S ribosomal protein L7/L12"/>
    <property type="match status" value="1"/>
</dbReference>
<keyword evidence="10" id="KW-1185">Reference proteome</keyword>
<comment type="subunit">
    <text evidence="4">Homodimer. Part of the ribosomal stalk of the 50S ribosomal subunit. Forms a multimeric L10(L12)X complex, where L10 forms an elongated spine to which 2 to 4 L12 dimers bind in a sequential fashion. Binds GTP-bound translation factors.</text>
</comment>
<evidence type="ECO:0000313" key="8">
    <source>
        <dbReference type="EMBL" id="KRM11386.1"/>
    </source>
</evidence>
<keyword evidence="3 4" id="KW-0687">Ribonucleoprotein</keyword>
<evidence type="ECO:0000256" key="4">
    <source>
        <dbReference type="HAMAP-Rule" id="MF_00368"/>
    </source>
</evidence>
<dbReference type="EMBL" id="BAKI01000013">
    <property type="protein sequence ID" value="GAF36539.1"/>
    <property type="molecule type" value="Genomic_DNA"/>
</dbReference>
<evidence type="ECO:0000313" key="9">
    <source>
        <dbReference type="Proteomes" id="UP000019488"/>
    </source>
</evidence>
<evidence type="ECO:0000256" key="3">
    <source>
        <dbReference type="ARBA" id="ARBA00023274"/>
    </source>
</evidence>
<evidence type="ECO:0000259" key="6">
    <source>
        <dbReference type="Pfam" id="PF16320"/>
    </source>
</evidence>
<evidence type="ECO:0000259" key="5">
    <source>
        <dbReference type="Pfam" id="PF00542"/>
    </source>
</evidence>
<feature type="domain" description="Large ribosomal subunit protein bL12 oligomerization" evidence="6">
    <location>
        <begin position="5"/>
        <end position="48"/>
    </location>
</feature>
<dbReference type="InterPro" id="IPR036235">
    <property type="entry name" value="Ribosomal_bL12_oligo_N_sf"/>
</dbReference>
<proteinExistence type="inferred from homology"/>
<evidence type="ECO:0000313" key="7">
    <source>
        <dbReference type="EMBL" id="GAF36539.1"/>
    </source>
</evidence>
<dbReference type="PANTHER" id="PTHR45987:SF4">
    <property type="entry name" value="LARGE RIBOSOMAL SUBUNIT PROTEIN BL12M"/>
    <property type="match status" value="1"/>
</dbReference>
<gene>
    <name evidence="4" type="primary">rplL</name>
    <name evidence="8" type="ORF">FD41_GL001436</name>
    <name evidence="7" type="ORF">JCM14108_1510</name>
</gene>
<dbReference type="GO" id="GO:0006412">
    <property type="term" value="P:translation"/>
    <property type="evidence" value="ECO:0007669"/>
    <property type="project" value="UniProtKB-UniRule"/>
</dbReference>
<dbReference type="eggNOG" id="COG0222">
    <property type="taxonomic scope" value="Bacteria"/>
</dbReference>
<dbReference type="CDD" id="cd00387">
    <property type="entry name" value="Ribosomal_L7_L12"/>
    <property type="match status" value="1"/>
</dbReference>
<organism evidence="7 9">
    <name type="scientific">Lentilactobacillus farraginis DSM 18382 = JCM 14108</name>
    <dbReference type="NCBI Taxonomy" id="1423743"/>
    <lineage>
        <taxon>Bacteria</taxon>
        <taxon>Bacillati</taxon>
        <taxon>Bacillota</taxon>
        <taxon>Bacilli</taxon>
        <taxon>Lactobacillales</taxon>
        <taxon>Lactobacillaceae</taxon>
        <taxon>Lentilactobacillus</taxon>
    </lineage>
</organism>
<comment type="caution">
    <text evidence="7">The sequence shown here is derived from an EMBL/GenBank/DDBJ whole genome shotgun (WGS) entry which is preliminary data.</text>
</comment>
<reference evidence="8 10" key="2">
    <citation type="journal article" date="2015" name="Genome Announc.">
        <title>Expanding the biotechnology potential of lactobacilli through comparative genomics of 213 strains and associated genera.</title>
        <authorList>
            <person name="Sun Z."/>
            <person name="Harris H.M."/>
            <person name="McCann A."/>
            <person name="Guo C."/>
            <person name="Argimon S."/>
            <person name="Zhang W."/>
            <person name="Yang X."/>
            <person name="Jeffery I.B."/>
            <person name="Cooney J.C."/>
            <person name="Kagawa T.F."/>
            <person name="Liu W."/>
            <person name="Song Y."/>
            <person name="Salvetti E."/>
            <person name="Wrobel A."/>
            <person name="Rasinkangas P."/>
            <person name="Parkhill J."/>
            <person name="Rea M.C."/>
            <person name="O'Sullivan O."/>
            <person name="Ritari J."/>
            <person name="Douillard F.P."/>
            <person name="Paul Ross R."/>
            <person name="Yang R."/>
            <person name="Briner A.E."/>
            <person name="Felis G.E."/>
            <person name="de Vos W.M."/>
            <person name="Barrangou R."/>
            <person name="Klaenhammer T.R."/>
            <person name="Caufield P.W."/>
            <person name="Cui Y."/>
            <person name="Zhang H."/>
            <person name="O'Toole P.W."/>
        </authorList>
    </citation>
    <scope>NUCLEOTIDE SEQUENCE [LARGE SCALE GENOMIC DNA]</scope>
    <source>
        <strain evidence="8 10">DSM 18382</strain>
    </source>
</reference>
<reference evidence="7" key="1">
    <citation type="journal article" date="2014" name="Genome Announc.">
        <title>Draft Genome Sequences of Two Lactobacillus Strains, L. farraginis JCM 14108T and L. composti JCM 14202T, Isolated from Compost of Distilled Shochu Residue.</title>
        <authorList>
            <person name="Yuki M."/>
            <person name="Oshima K."/>
            <person name="Suda W."/>
            <person name="Kitahara M."/>
            <person name="Kitamura K."/>
            <person name="Iida T."/>
            <person name="Hattori M."/>
            <person name="Ohkuma M."/>
        </authorList>
    </citation>
    <scope>NUCLEOTIDE SEQUENCE [LARGE SCALE GENOMIC DNA]</scope>
    <source>
        <strain evidence="7">JCM 14108</strain>
    </source>
</reference>
<dbReference type="Gene3D" id="3.30.1390.10">
    <property type="match status" value="1"/>
</dbReference>
<dbReference type="Pfam" id="PF00542">
    <property type="entry name" value="Ribosomal_L12"/>
    <property type="match status" value="1"/>
</dbReference>
<dbReference type="InterPro" id="IPR008932">
    <property type="entry name" value="Ribosomal_bL12_oligo"/>
</dbReference>
<evidence type="ECO:0000256" key="2">
    <source>
        <dbReference type="ARBA" id="ARBA00022980"/>
    </source>
</evidence>
<comment type="similarity">
    <text evidence="1 4">Belongs to the bacterial ribosomal protein bL12 family.</text>
</comment>
<evidence type="ECO:0000256" key="1">
    <source>
        <dbReference type="ARBA" id="ARBA00007197"/>
    </source>
</evidence>
<dbReference type="GO" id="GO:0003735">
    <property type="term" value="F:structural constituent of ribosome"/>
    <property type="evidence" value="ECO:0007669"/>
    <property type="project" value="InterPro"/>
</dbReference>
<feature type="domain" description="Large ribosomal subunit protein bL12 C-terminal" evidence="5">
    <location>
        <begin position="56"/>
        <end position="122"/>
    </location>
</feature>
<dbReference type="InterPro" id="IPR000206">
    <property type="entry name" value="Ribosomal_bL12"/>
</dbReference>
<dbReference type="HAMAP" id="MF_00368">
    <property type="entry name" value="Ribosomal_bL12"/>
    <property type="match status" value="1"/>
</dbReference>
<dbReference type="EMBL" id="AZFY01000023">
    <property type="protein sequence ID" value="KRM11386.1"/>
    <property type="molecule type" value="Genomic_DNA"/>
</dbReference>
<dbReference type="GO" id="GO:0022625">
    <property type="term" value="C:cytosolic large ribosomal subunit"/>
    <property type="evidence" value="ECO:0007669"/>
    <property type="project" value="TreeGrafter"/>
</dbReference>
<dbReference type="SUPFAM" id="SSF54736">
    <property type="entry name" value="ClpS-like"/>
    <property type="match status" value="1"/>
</dbReference>
<dbReference type="Gene3D" id="1.20.5.710">
    <property type="entry name" value="Single helix bin"/>
    <property type="match status" value="1"/>
</dbReference>
<protein>
    <recommendedName>
        <fullName evidence="4">Large ribosomal subunit protein bL12</fullName>
    </recommendedName>
</protein>
<dbReference type="Pfam" id="PF16320">
    <property type="entry name" value="Ribosomal_L12_N"/>
    <property type="match status" value="1"/>
</dbReference>
<comment type="function">
    <text evidence="4">Forms part of the ribosomal stalk which helps the ribosome interact with GTP-bound translation factors. Is thus essential for accurate translation.</text>
</comment>
<evidence type="ECO:0000313" key="10">
    <source>
        <dbReference type="Proteomes" id="UP000051966"/>
    </source>
</evidence>
<dbReference type="NCBIfam" id="TIGR00855">
    <property type="entry name" value="L12"/>
    <property type="match status" value="1"/>
</dbReference>
<dbReference type="Proteomes" id="UP000051966">
    <property type="component" value="Unassembled WGS sequence"/>
</dbReference>
<sequence length="122" mass="12647">MAFDKDNIIDQLKDASISDLNDLVKSIEDEFGVSAAAPVAAAGGAAGGDEGKKDSYDVELTESGDQKVKAIKAVREITGLGLKDAKGLVDKVPSTIKEGVSEEEANKIKETLEAVGGVVTLK</sequence>
<dbReference type="STRING" id="1423743.FD41_GL001436"/>